<evidence type="ECO:0000256" key="5">
    <source>
        <dbReference type="HAMAP-Rule" id="MF_03040"/>
    </source>
</evidence>
<dbReference type="PANTHER" id="PTHR13522">
    <property type="entry name" value="U6 SNRNA PHOSPHODIESTERASE 1"/>
    <property type="match status" value="1"/>
</dbReference>
<dbReference type="STRING" id="5454.A0A163KSQ5"/>
<dbReference type="HAMAP" id="MF_03040">
    <property type="entry name" value="USB1"/>
    <property type="match status" value="1"/>
</dbReference>
<protein>
    <recommendedName>
        <fullName evidence="5">U6 snRNA phosphodiesterase</fullName>
        <ecNumber evidence="5">3.1.4.-</ecNumber>
    </recommendedName>
</protein>
<feature type="active site" description="Proton donor/acceptor" evidence="5">
    <location>
        <position position="139"/>
    </location>
</feature>
<comment type="function">
    <text evidence="5">Phosphodiesterase responsible for the U6 snRNA 3' end processing. Acts as an exoribonuclease (RNase) responsible for trimming the poly(U) tract of the last nucleotides in the pre-U6 snRNA molecule, leading to the formation of mature U6 snRNA.</text>
</comment>
<keyword evidence="8" id="KW-1185">Reference proteome</keyword>
<accession>A0A163KSQ5</accession>
<keyword evidence="2 5" id="KW-0378">Hydrolase</keyword>
<evidence type="ECO:0000313" key="8">
    <source>
        <dbReference type="Proteomes" id="UP000076837"/>
    </source>
</evidence>
<gene>
    <name evidence="5 7" type="primary">USB1</name>
    <name evidence="7" type="ORF">ST47_g1648</name>
</gene>
<keyword evidence="1 5" id="KW-0540">Nuclease</keyword>
<evidence type="ECO:0000256" key="1">
    <source>
        <dbReference type="ARBA" id="ARBA00022722"/>
    </source>
</evidence>
<dbReference type="Pfam" id="PF09749">
    <property type="entry name" value="HVSL"/>
    <property type="match status" value="1"/>
</dbReference>
<dbReference type="PANTHER" id="PTHR13522:SF3">
    <property type="entry name" value="U6 SNRNA PHOSPHODIESTERASE 1"/>
    <property type="match status" value="1"/>
</dbReference>
<feature type="region of interest" description="Disordered" evidence="6">
    <location>
        <begin position="219"/>
        <end position="248"/>
    </location>
</feature>
<feature type="compositionally biased region" description="Polar residues" evidence="6">
    <location>
        <begin position="1"/>
        <end position="10"/>
    </location>
</feature>
<evidence type="ECO:0000256" key="4">
    <source>
        <dbReference type="ARBA" id="ARBA00023242"/>
    </source>
</evidence>
<dbReference type="Gene3D" id="3.90.1140.10">
    <property type="entry name" value="Cyclic phosphodiesterase"/>
    <property type="match status" value="1"/>
</dbReference>
<name>A0A163KSQ5_DIDRA</name>
<dbReference type="EMBL" id="JYNV01000076">
    <property type="protein sequence ID" value="KZM27222.1"/>
    <property type="molecule type" value="Genomic_DNA"/>
</dbReference>
<dbReference type="Proteomes" id="UP000076837">
    <property type="component" value="Unassembled WGS sequence"/>
</dbReference>
<comment type="subcellular location">
    <subcellularLocation>
        <location evidence="5">Nucleus</location>
    </subcellularLocation>
</comment>
<comment type="similarity">
    <text evidence="5">Belongs to the 2H phosphoesterase superfamily. USB1 family.</text>
</comment>
<feature type="region of interest" description="Disordered" evidence="6">
    <location>
        <begin position="1"/>
        <end position="47"/>
    </location>
</feature>
<dbReference type="AlphaFoldDB" id="A0A163KSQ5"/>
<dbReference type="EC" id="3.1.4.-" evidence="5"/>
<evidence type="ECO:0000313" key="7">
    <source>
        <dbReference type="EMBL" id="KZM27222.1"/>
    </source>
</evidence>
<comment type="caution">
    <text evidence="7">The sequence shown here is derived from an EMBL/GenBank/DDBJ whole genome shotgun (WGS) entry which is preliminary data.</text>
</comment>
<sequence>MSLVQYSDSDSGSEEGANSPAQKPKAVLKRKRSSEPSNDDLPPLPAAFHDLYSTNARVSTRDDPNLHGGRKRAVPHVEGNWPSHIYLECKDDPAPFLESVSVTIKDSIKDKNKERAKPLPVPDIIPSLQSDLGAPLPLHVSLSRTLQIKTNDREQFLETLNNSLRRAAVQAFHFEFHSLKWVPNFERNRWFLVLSIKKPTHNELNKLLHACNEAAQKSGHPALYSGGKGDGPMEMNSPTAGSGVKHDETDRSENFHVSIAWNLTEPDPEWASLVQSIDVGRCVRSPQASFDVIKARVGNVVHNFDLDTRRSSLGTERGSLGLG</sequence>
<feature type="active site" description="Proton donor/acceptor" evidence="5">
    <location>
        <position position="256"/>
    </location>
</feature>
<dbReference type="InterPro" id="IPR027521">
    <property type="entry name" value="Usb1"/>
</dbReference>
<keyword evidence="4 5" id="KW-0539">Nucleus</keyword>
<dbReference type="GO" id="GO:0016829">
    <property type="term" value="F:lyase activity"/>
    <property type="evidence" value="ECO:0007669"/>
    <property type="project" value="UniProtKB-KW"/>
</dbReference>
<proteinExistence type="inferred from homology"/>
<dbReference type="GO" id="GO:1990838">
    <property type="term" value="F:poly(U)-specific exoribonuclease activity, producing 3' uridine cyclic phosphate ends"/>
    <property type="evidence" value="ECO:0007669"/>
    <property type="project" value="UniProtKB-UniRule"/>
</dbReference>
<dbReference type="GO" id="GO:0034477">
    <property type="term" value="P:U6 snRNA 3'-end processing"/>
    <property type="evidence" value="ECO:0007669"/>
    <property type="project" value="UniProtKB-UniRule"/>
</dbReference>
<dbReference type="GO" id="GO:0005634">
    <property type="term" value="C:nucleus"/>
    <property type="evidence" value="ECO:0007669"/>
    <property type="project" value="UniProtKB-SubCell"/>
</dbReference>
<evidence type="ECO:0000256" key="2">
    <source>
        <dbReference type="ARBA" id="ARBA00022801"/>
    </source>
</evidence>
<organism evidence="7 8">
    <name type="scientific">Didymella rabiei</name>
    <name type="common">Chickpea ascochyta blight fungus</name>
    <name type="synonym">Mycosphaerella rabiei</name>
    <dbReference type="NCBI Taxonomy" id="5454"/>
    <lineage>
        <taxon>Eukaryota</taxon>
        <taxon>Fungi</taxon>
        <taxon>Dikarya</taxon>
        <taxon>Ascomycota</taxon>
        <taxon>Pezizomycotina</taxon>
        <taxon>Dothideomycetes</taxon>
        <taxon>Pleosporomycetidae</taxon>
        <taxon>Pleosporales</taxon>
        <taxon>Pleosporineae</taxon>
        <taxon>Didymellaceae</taxon>
        <taxon>Ascochyta</taxon>
    </lineage>
</organism>
<evidence type="ECO:0000256" key="3">
    <source>
        <dbReference type="ARBA" id="ARBA00023239"/>
    </source>
</evidence>
<keyword evidence="3" id="KW-0456">Lyase</keyword>
<reference evidence="7 8" key="1">
    <citation type="journal article" date="2016" name="Sci. Rep.">
        <title>Draft genome sequencing and secretome analysis of fungal phytopathogen Ascochyta rabiei provides insight into the necrotrophic effector repertoire.</title>
        <authorList>
            <person name="Verma S."/>
            <person name="Gazara R.K."/>
            <person name="Nizam S."/>
            <person name="Parween S."/>
            <person name="Chattopadhyay D."/>
            <person name="Verma P.K."/>
        </authorList>
    </citation>
    <scope>NUCLEOTIDE SEQUENCE [LARGE SCALE GENOMIC DNA]</scope>
    <source>
        <strain evidence="7 8">ArDII</strain>
    </source>
</reference>
<evidence type="ECO:0000256" key="6">
    <source>
        <dbReference type="SAM" id="MobiDB-lite"/>
    </source>
</evidence>